<comment type="similarity">
    <text evidence="2">Belongs to the EamA transporter family.</text>
</comment>
<keyword evidence="5 6" id="KW-0472">Membrane</keyword>
<dbReference type="SUPFAM" id="SSF103481">
    <property type="entry name" value="Multidrug resistance efflux transporter EmrE"/>
    <property type="match status" value="2"/>
</dbReference>
<feature type="domain" description="EamA" evidence="7">
    <location>
        <begin position="52"/>
        <end position="186"/>
    </location>
</feature>
<feature type="transmembrane region" description="Helical" evidence="6">
    <location>
        <begin position="197"/>
        <end position="217"/>
    </location>
</feature>
<feature type="transmembrane region" description="Helical" evidence="6">
    <location>
        <begin position="81"/>
        <end position="102"/>
    </location>
</feature>
<comment type="subcellular location">
    <subcellularLocation>
        <location evidence="1">Membrane</location>
        <topology evidence="1">Multi-pass membrane protein</topology>
    </subcellularLocation>
</comment>
<evidence type="ECO:0000256" key="4">
    <source>
        <dbReference type="ARBA" id="ARBA00022989"/>
    </source>
</evidence>
<feature type="transmembrane region" description="Helical" evidence="6">
    <location>
        <begin position="114"/>
        <end position="136"/>
    </location>
</feature>
<sequence length="349" mass="36947">MKRINTGNGSRMQAVLHEKNACDICAKSPYEVPGHGTGRTGLLTSWKVAKMKALLLLLGAGILGGTSILLAKLAVGAGMTPLSYLFWQCLGAGLVLLVISALRGDVPSFAPRYLRYYFIAGLVSLALPMGVGYFMVPHLGAALAGIFTAMPPLITYLLSMCIGLERARLARMLGLMAGFVGVLFLYVPQLTAPDSTILGYLLAAAVIPVSLAIGNVYRTADWPVGARPVPLAAGMLLASAVYCLFFELGRDQLLVPDFNHTYLVAIIALQVVVAALMYMCHFELQRVAGPVYLSQIGYLMALTTLVGGVALFGETLRPELLVTLGCVVLGTFLVRPGGKKAALASAKAD</sequence>
<dbReference type="PANTHER" id="PTHR32322:SF2">
    <property type="entry name" value="EAMA DOMAIN-CONTAINING PROTEIN"/>
    <property type="match status" value="1"/>
</dbReference>
<dbReference type="Pfam" id="PF00892">
    <property type="entry name" value="EamA"/>
    <property type="match status" value="1"/>
</dbReference>
<feature type="transmembrane region" description="Helical" evidence="6">
    <location>
        <begin position="169"/>
        <end position="191"/>
    </location>
</feature>
<reference evidence="8 9" key="1">
    <citation type="submission" date="2017-10" db="EMBL/GenBank/DDBJ databases">
        <title>Biodiversity and function of Thalassospira species in the particle-attached aromatic-hydrocarbon-degrading consortia from the surface seawater of the China South Sea.</title>
        <authorList>
            <person name="Dong C."/>
            <person name="Liu R."/>
            <person name="Shao Z."/>
        </authorList>
    </citation>
    <scope>NUCLEOTIDE SEQUENCE [LARGE SCALE GENOMIC DNA]</scope>
    <source>
        <strain evidence="8 9">CSC3H3</strain>
    </source>
</reference>
<dbReference type="PANTHER" id="PTHR32322">
    <property type="entry name" value="INNER MEMBRANE TRANSPORTER"/>
    <property type="match status" value="1"/>
</dbReference>
<evidence type="ECO:0000259" key="7">
    <source>
        <dbReference type="Pfam" id="PF00892"/>
    </source>
</evidence>
<feature type="transmembrane region" description="Helical" evidence="6">
    <location>
        <begin position="260"/>
        <end position="279"/>
    </location>
</feature>
<evidence type="ECO:0000256" key="5">
    <source>
        <dbReference type="ARBA" id="ARBA00023136"/>
    </source>
</evidence>
<evidence type="ECO:0000256" key="2">
    <source>
        <dbReference type="ARBA" id="ARBA00007362"/>
    </source>
</evidence>
<organism evidence="8 9">
    <name type="scientific">Thalassospira marina</name>
    <dbReference type="NCBI Taxonomy" id="2048283"/>
    <lineage>
        <taxon>Bacteria</taxon>
        <taxon>Pseudomonadati</taxon>
        <taxon>Pseudomonadota</taxon>
        <taxon>Alphaproteobacteria</taxon>
        <taxon>Rhodospirillales</taxon>
        <taxon>Thalassospiraceae</taxon>
        <taxon>Thalassospira</taxon>
    </lineage>
</organism>
<name>A0ABN5FQ61_9PROT</name>
<dbReference type="InterPro" id="IPR050638">
    <property type="entry name" value="AA-Vitamin_Transporters"/>
</dbReference>
<feature type="transmembrane region" description="Helical" evidence="6">
    <location>
        <begin position="142"/>
        <end position="162"/>
    </location>
</feature>
<feature type="transmembrane region" description="Helical" evidence="6">
    <location>
        <begin position="53"/>
        <end position="75"/>
    </location>
</feature>
<keyword evidence="9" id="KW-1185">Reference proteome</keyword>
<evidence type="ECO:0000313" key="8">
    <source>
        <dbReference type="EMBL" id="AUG53755.1"/>
    </source>
</evidence>
<accession>A0ABN5FQ61</accession>
<feature type="transmembrane region" description="Helical" evidence="6">
    <location>
        <begin position="291"/>
        <end position="312"/>
    </location>
</feature>
<dbReference type="InterPro" id="IPR000620">
    <property type="entry name" value="EamA_dom"/>
</dbReference>
<gene>
    <name evidence="8" type="ORF">CSC3H3_14310</name>
</gene>
<evidence type="ECO:0000256" key="6">
    <source>
        <dbReference type="SAM" id="Phobius"/>
    </source>
</evidence>
<keyword evidence="4 6" id="KW-1133">Transmembrane helix</keyword>
<proteinExistence type="inferred from homology"/>
<dbReference type="Proteomes" id="UP000233458">
    <property type="component" value="Chromosome"/>
</dbReference>
<keyword evidence="3 6" id="KW-0812">Transmembrane</keyword>
<evidence type="ECO:0000313" key="9">
    <source>
        <dbReference type="Proteomes" id="UP000233458"/>
    </source>
</evidence>
<feature type="transmembrane region" description="Helical" evidence="6">
    <location>
        <begin position="318"/>
        <end position="334"/>
    </location>
</feature>
<evidence type="ECO:0000256" key="3">
    <source>
        <dbReference type="ARBA" id="ARBA00022692"/>
    </source>
</evidence>
<feature type="transmembrane region" description="Helical" evidence="6">
    <location>
        <begin position="229"/>
        <end position="248"/>
    </location>
</feature>
<dbReference type="InterPro" id="IPR037185">
    <property type="entry name" value="EmrE-like"/>
</dbReference>
<protein>
    <recommendedName>
        <fullName evidence="7">EamA domain-containing protein</fullName>
    </recommendedName>
</protein>
<evidence type="ECO:0000256" key="1">
    <source>
        <dbReference type="ARBA" id="ARBA00004141"/>
    </source>
</evidence>
<dbReference type="EMBL" id="CP024199">
    <property type="protein sequence ID" value="AUG53755.1"/>
    <property type="molecule type" value="Genomic_DNA"/>
</dbReference>